<reference evidence="2 3" key="1">
    <citation type="submission" date="2023-03" db="EMBL/GenBank/DDBJ databases">
        <title>Bacillus Genome Sequencing.</title>
        <authorList>
            <person name="Dunlap C."/>
        </authorList>
    </citation>
    <scope>NUCLEOTIDE SEQUENCE [LARGE SCALE GENOMIC DNA]</scope>
    <source>
        <strain evidence="2 3">B-23453</strain>
    </source>
</reference>
<dbReference type="RefSeq" id="WP_066264571.1">
    <property type="nucleotide sequence ID" value="NZ_JARMAB010000004.1"/>
</dbReference>
<comment type="caution">
    <text evidence="2">The sequence shown here is derived from an EMBL/GenBank/DDBJ whole genome shotgun (WGS) entry which is preliminary data.</text>
</comment>
<evidence type="ECO:0000256" key="1">
    <source>
        <dbReference type="ARBA" id="ARBA00006484"/>
    </source>
</evidence>
<dbReference type="PANTHER" id="PTHR42879:SF2">
    <property type="entry name" value="3-OXOACYL-[ACYL-CARRIER-PROTEIN] REDUCTASE FABG"/>
    <property type="match status" value="1"/>
</dbReference>
<name>A0ABU6MBJ0_9BACI</name>
<sequence length="240" mass="26113">MKKFALITGASGGIGRAAAVNLAKKGWNLYLHYHQNKTEMENLLRELNAYNLDLIPICADLTTKAGIQVLLESIFQIDAVCYISGTSHYGLFEETSEEIMDELYLLHVKAPMVIVQKLMPKLMRNHSSRVLLVSSIWGQTGASCEVAYSAAKGAQISFVKALSKEVARNGVLVNAIAPGSVRTAMLDSFTEQELIDLQEDIPLGRLADPSEIAGAITFLLSDDSSYITGQVIGVNGGWYT</sequence>
<evidence type="ECO:0000313" key="3">
    <source>
        <dbReference type="Proteomes" id="UP001341444"/>
    </source>
</evidence>
<organism evidence="2 3">
    <name type="scientific">Heyndrickxia acidicola</name>
    <dbReference type="NCBI Taxonomy" id="209389"/>
    <lineage>
        <taxon>Bacteria</taxon>
        <taxon>Bacillati</taxon>
        <taxon>Bacillota</taxon>
        <taxon>Bacilli</taxon>
        <taxon>Bacillales</taxon>
        <taxon>Bacillaceae</taxon>
        <taxon>Heyndrickxia</taxon>
    </lineage>
</organism>
<dbReference type="CDD" id="cd05233">
    <property type="entry name" value="SDR_c"/>
    <property type="match status" value="1"/>
</dbReference>
<dbReference type="InterPro" id="IPR036291">
    <property type="entry name" value="NAD(P)-bd_dom_sf"/>
</dbReference>
<dbReference type="InterPro" id="IPR002347">
    <property type="entry name" value="SDR_fam"/>
</dbReference>
<dbReference type="EMBL" id="JARMAB010000004">
    <property type="protein sequence ID" value="MED1202006.1"/>
    <property type="molecule type" value="Genomic_DNA"/>
</dbReference>
<comment type="similarity">
    <text evidence="1">Belongs to the short-chain dehydrogenases/reductases (SDR) family.</text>
</comment>
<dbReference type="Proteomes" id="UP001341444">
    <property type="component" value="Unassembled WGS sequence"/>
</dbReference>
<proteinExistence type="inferred from homology"/>
<dbReference type="NCBIfam" id="NF047420">
    <property type="entry name" value="EF_P_mod_YmfI"/>
    <property type="match status" value="1"/>
</dbReference>
<dbReference type="InterPro" id="IPR050259">
    <property type="entry name" value="SDR"/>
</dbReference>
<dbReference type="SUPFAM" id="SSF51735">
    <property type="entry name" value="NAD(P)-binding Rossmann-fold domains"/>
    <property type="match status" value="1"/>
</dbReference>
<gene>
    <name evidence="2" type="ORF">P4T90_02745</name>
</gene>
<dbReference type="Gene3D" id="3.40.50.720">
    <property type="entry name" value="NAD(P)-binding Rossmann-like Domain"/>
    <property type="match status" value="1"/>
</dbReference>
<dbReference type="PRINTS" id="PR00081">
    <property type="entry name" value="GDHRDH"/>
</dbReference>
<evidence type="ECO:0000313" key="2">
    <source>
        <dbReference type="EMBL" id="MED1202006.1"/>
    </source>
</evidence>
<dbReference type="PANTHER" id="PTHR42879">
    <property type="entry name" value="3-OXOACYL-(ACYL-CARRIER-PROTEIN) REDUCTASE"/>
    <property type="match status" value="1"/>
</dbReference>
<protein>
    <submittedName>
        <fullName evidence="2">SDR family oxidoreductase</fullName>
    </submittedName>
</protein>
<accession>A0ABU6MBJ0</accession>
<dbReference type="Pfam" id="PF13561">
    <property type="entry name" value="adh_short_C2"/>
    <property type="match status" value="1"/>
</dbReference>
<keyword evidence="3" id="KW-1185">Reference proteome</keyword>